<dbReference type="RefSeq" id="WP_011021878.1">
    <property type="nucleotide sequence ID" value="NC_003552.1"/>
</dbReference>
<organism evidence="2 3">
    <name type="scientific">Methanosarcina acetivorans (strain ATCC 35395 / DSM 2834 / JCM 12185 / C2A)</name>
    <dbReference type="NCBI Taxonomy" id="188937"/>
    <lineage>
        <taxon>Archaea</taxon>
        <taxon>Methanobacteriati</taxon>
        <taxon>Methanobacteriota</taxon>
        <taxon>Stenosarchaea group</taxon>
        <taxon>Methanomicrobia</taxon>
        <taxon>Methanosarcinales</taxon>
        <taxon>Methanosarcinaceae</taxon>
        <taxon>Methanosarcina</taxon>
    </lineage>
</organism>
<dbReference type="AlphaFoldDB" id="Q8TPM9"/>
<gene>
    <name evidence="2" type="ordered locus">MA_1877</name>
</gene>
<dbReference type="GeneID" id="1473766"/>
<dbReference type="InParanoid" id="Q8TPM9"/>
<protein>
    <submittedName>
        <fullName evidence="2">Uncharacterized protein</fullName>
    </submittedName>
</protein>
<keyword evidence="3" id="KW-1185">Reference proteome</keyword>
<dbReference type="EMBL" id="AE010299">
    <property type="protein sequence ID" value="AAM05282.1"/>
    <property type="molecule type" value="Genomic_DNA"/>
</dbReference>
<keyword evidence="1" id="KW-0472">Membrane</keyword>
<dbReference type="Proteomes" id="UP000002487">
    <property type="component" value="Chromosome"/>
</dbReference>
<name>Q8TPM9_METAC</name>
<dbReference type="OrthoDB" id="382572at2157"/>
<evidence type="ECO:0000256" key="1">
    <source>
        <dbReference type="SAM" id="Phobius"/>
    </source>
</evidence>
<accession>Q8TPM9</accession>
<evidence type="ECO:0000313" key="2">
    <source>
        <dbReference type="EMBL" id="AAM05282.1"/>
    </source>
</evidence>
<evidence type="ECO:0000313" key="3">
    <source>
        <dbReference type="Proteomes" id="UP000002487"/>
    </source>
</evidence>
<dbReference type="KEGG" id="mac:MA_1877"/>
<proteinExistence type="predicted"/>
<feature type="transmembrane region" description="Helical" evidence="1">
    <location>
        <begin position="6"/>
        <end position="25"/>
    </location>
</feature>
<dbReference type="EnsemblBacteria" id="AAM05282">
    <property type="protein sequence ID" value="AAM05282"/>
    <property type="gene ID" value="MA_1877"/>
</dbReference>
<keyword evidence="1" id="KW-0812">Transmembrane</keyword>
<dbReference type="HOGENOM" id="CLU_2327243_0_0_2"/>
<keyword evidence="1" id="KW-1133">Transmembrane helix</keyword>
<sequence length="98" mass="10182">MGKTAVSIIRVAVIMIIGVSILAAVNDTTSSMAAGGLTIHLTENPVDCDTITLDGTTFEFDFGNGIAAGHIPVQIADTAQGTANNLKYVLTENEYPAK</sequence>
<reference evidence="2 3" key="1">
    <citation type="journal article" date="2002" name="Genome Res.">
        <title>The genome of Methanosarcina acetivorans reveals extensive metabolic and physiological diversity.</title>
        <authorList>
            <person name="Galagan J.E."/>
            <person name="Nusbaum C."/>
            <person name="Roy A."/>
            <person name="Endrizzi M.G."/>
            <person name="Macdonald P."/>
            <person name="FitzHugh W."/>
            <person name="Calvo S."/>
            <person name="Engels R."/>
            <person name="Smirnov S."/>
            <person name="Atnoor D."/>
            <person name="Brown A."/>
            <person name="Allen N."/>
            <person name="Naylor J."/>
            <person name="Stange-Thomann N."/>
            <person name="DeArellano K."/>
            <person name="Johnson R."/>
            <person name="Linton L."/>
            <person name="McEwan P."/>
            <person name="McKernan K."/>
            <person name="Talamas J."/>
            <person name="Tirrell A."/>
            <person name="Ye W."/>
            <person name="Zimmer A."/>
            <person name="Barber R.D."/>
            <person name="Cann I."/>
            <person name="Graham D.E."/>
            <person name="Grahame D.A."/>
            <person name="Guss A."/>
            <person name="Hedderich R."/>
            <person name="Ingram-Smith C."/>
            <person name="Kuettner C.H."/>
            <person name="Krzycki J.A."/>
            <person name="Leigh J.A."/>
            <person name="Li W."/>
            <person name="Liu J."/>
            <person name="Mukhopadhyay B."/>
            <person name="Reeve J.N."/>
            <person name="Smith K."/>
            <person name="Springer T.A."/>
            <person name="Umayam L.A."/>
            <person name="White O."/>
            <person name="White R.H."/>
            <person name="de Macario E.C."/>
            <person name="Ferry J.G."/>
            <person name="Jarrell K.F."/>
            <person name="Jing H."/>
            <person name="Macario A.J.L."/>
            <person name="Paulsen I."/>
            <person name="Pritchett M."/>
            <person name="Sowers K.R."/>
            <person name="Swanson R.V."/>
            <person name="Zinder S.H."/>
            <person name="Lander E."/>
            <person name="Metcalf W.W."/>
            <person name="Birren B."/>
        </authorList>
    </citation>
    <scope>NUCLEOTIDE SEQUENCE [LARGE SCALE GENOMIC DNA]</scope>
    <source>
        <strain evidence="3">ATCC 35395 / DSM 2834 / JCM 12185 / C2A</strain>
    </source>
</reference>